<dbReference type="Gene3D" id="3.90.180.10">
    <property type="entry name" value="Medium-chain alcohol dehydrogenases, catalytic domain"/>
    <property type="match status" value="1"/>
</dbReference>
<feature type="domain" description="Enoyl reductase (ER)" evidence="7">
    <location>
        <begin position="26"/>
        <end position="346"/>
    </location>
</feature>
<dbReference type="SUPFAM" id="SSF51735">
    <property type="entry name" value="NAD(P)-binding Rossmann-fold domains"/>
    <property type="match status" value="1"/>
</dbReference>
<dbReference type="EMBL" id="APMY01000114">
    <property type="protein sequence ID" value="EOM74844.1"/>
    <property type="molecule type" value="Genomic_DNA"/>
</dbReference>
<sequence length="358" mass="36665">MTYTTPTSESGAADDTMRVSVLHPGGSITEERRPIPAPGPGDVLVQIASVGVCGSDTHYYRHGRIGEFVVDTPLVLGHEASGRIVAVGAGVAEGRVGQRVSIEPQRPDPASAESLRGDYNLSPNLDFFATPPVDGAFAEYVTIGSAFAHAVPDTIGDDAAALLEPLSVAIAALRKARVGLGSAILVAGAGPVGLLCVQVARAAGATVIAVSEPDDARREQARRHGATHVFSPPDRPDPGVPIDAFVDASGVPAAVRSGIDAVRPGGGVVLVGMGADEMTLPVSLIQNRELTLTGVFRYANTWPTAIALVASGAVDLDSLVTGRFGLAEVPAALDSDRVAGSIKVIVRPADRTLRGGTS</sequence>
<dbReference type="GO" id="GO:0016616">
    <property type="term" value="F:oxidoreductase activity, acting on the CH-OH group of donors, NAD or NADP as acceptor"/>
    <property type="evidence" value="ECO:0007669"/>
    <property type="project" value="InterPro"/>
</dbReference>
<evidence type="ECO:0000256" key="6">
    <source>
        <dbReference type="RuleBase" id="RU361277"/>
    </source>
</evidence>
<dbReference type="InterPro" id="IPR020843">
    <property type="entry name" value="ER"/>
</dbReference>
<organism evidence="8 9">
    <name type="scientific">Rhodococcus rhodnii LMG 5362</name>
    <dbReference type="NCBI Taxonomy" id="1273125"/>
    <lineage>
        <taxon>Bacteria</taxon>
        <taxon>Bacillati</taxon>
        <taxon>Actinomycetota</taxon>
        <taxon>Actinomycetes</taxon>
        <taxon>Mycobacteriales</taxon>
        <taxon>Nocardiaceae</taxon>
        <taxon>Rhodococcus</taxon>
    </lineage>
</organism>
<evidence type="ECO:0000256" key="5">
    <source>
        <dbReference type="ARBA" id="ARBA00023002"/>
    </source>
</evidence>
<accession>R7WLI6</accession>
<evidence type="ECO:0000313" key="9">
    <source>
        <dbReference type="Proteomes" id="UP000013525"/>
    </source>
</evidence>
<dbReference type="AlphaFoldDB" id="R7WLI6"/>
<keyword evidence="4 6" id="KW-0862">Zinc</keyword>
<evidence type="ECO:0000313" key="8">
    <source>
        <dbReference type="EMBL" id="EOM74844.1"/>
    </source>
</evidence>
<dbReference type="InterPro" id="IPR036291">
    <property type="entry name" value="NAD(P)-bd_dom_sf"/>
</dbReference>
<dbReference type="Gene3D" id="3.40.50.720">
    <property type="entry name" value="NAD(P)-binding Rossmann-like Domain"/>
    <property type="match status" value="1"/>
</dbReference>
<dbReference type="InterPro" id="IPR013154">
    <property type="entry name" value="ADH-like_N"/>
</dbReference>
<evidence type="ECO:0000259" key="7">
    <source>
        <dbReference type="SMART" id="SM00829"/>
    </source>
</evidence>
<protein>
    <submittedName>
        <fullName evidence="8">L-iditol 2-dehydrogenase</fullName>
    </submittedName>
</protein>
<keyword evidence="5" id="KW-0560">Oxidoreductase</keyword>
<proteinExistence type="inferred from homology"/>
<name>R7WLI6_9NOCA</name>
<evidence type="ECO:0000256" key="2">
    <source>
        <dbReference type="ARBA" id="ARBA00008072"/>
    </source>
</evidence>
<evidence type="ECO:0000256" key="1">
    <source>
        <dbReference type="ARBA" id="ARBA00001947"/>
    </source>
</evidence>
<dbReference type="eggNOG" id="COG1063">
    <property type="taxonomic scope" value="Bacteria"/>
</dbReference>
<dbReference type="InterPro" id="IPR011032">
    <property type="entry name" value="GroES-like_sf"/>
</dbReference>
<dbReference type="Pfam" id="PF08240">
    <property type="entry name" value="ADH_N"/>
    <property type="match status" value="1"/>
</dbReference>
<keyword evidence="9" id="KW-1185">Reference proteome</keyword>
<dbReference type="InterPro" id="IPR013149">
    <property type="entry name" value="ADH-like_C"/>
</dbReference>
<evidence type="ECO:0000256" key="4">
    <source>
        <dbReference type="ARBA" id="ARBA00022833"/>
    </source>
</evidence>
<gene>
    <name evidence="8" type="ORF">Rrhod_3834</name>
</gene>
<comment type="caution">
    <text evidence="8">The sequence shown here is derived from an EMBL/GenBank/DDBJ whole genome shotgun (WGS) entry which is preliminary data.</text>
</comment>
<evidence type="ECO:0000256" key="3">
    <source>
        <dbReference type="ARBA" id="ARBA00022723"/>
    </source>
</evidence>
<dbReference type="PANTHER" id="PTHR43161:SF9">
    <property type="entry name" value="SORBITOL DEHYDROGENASE"/>
    <property type="match status" value="1"/>
</dbReference>
<dbReference type="PROSITE" id="PS00059">
    <property type="entry name" value="ADH_ZINC"/>
    <property type="match status" value="1"/>
</dbReference>
<dbReference type="CDD" id="cd05285">
    <property type="entry name" value="sorbitol_DH"/>
    <property type="match status" value="1"/>
</dbReference>
<dbReference type="SMART" id="SM00829">
    <property type="entry name" value="PKS_ER"/>
    <property type="match status" value="1"/>
</dbReference>
<dbReference type="PANTHER" id="PTHR43161">
    <property type="entry name" value="SORBITOL DEHYDROGENASE"/>
    <property type="match status" value="1"/>
</dbReference>
<comment type="similarity">
    <text evidence="2 6">Belongs to the zinc-containing alcohol dehydrogenase family.</text>
</comment>
<dbReference type="Proteomes" id="UP000013525">
    <property type="component" value="Unassembled WGS sequence"/>
</dbReference>
<comment type="cofactor">
    <cofactor evidence="1 6">
        <name>Zn(2+)</name>
        <dbReference type="ChEBI" id="CHEBI:29105"/>
    </cofactor>
</comment>
<dbReference type="SUPFAM" id="SSF50129">
    <property type="entry name" value="GroES-like"/>
    <property type="match status" value="1"/>
</dbReference>
<keyword evidence="3 6" id="KW-0479">Metal-binding</keyword>
<dbReference type="Pfam" id="PF00107">
    <property type="entry name" value="ADH_zinc_N"/>
    <property type="match status" value="1"/>
</dbReference>
<dbReference type="GO" id="GO:0008270">
    <property type="term" value="F:zinc ion binding"/>
    <property type="evidence" value="ECO:0007669"/>
    <property type="project" value="InterPro"/>
</dbReference>
<dbReference type="InterPro" id="IPR045306">
    <property type="entry name" value="SDH-like"/>
</dbReference>
<dbReference type="PATRIC" id="fig|1273125.3.peg.3650"/>
<reference evidence="8 9" key="1">
    <citation type="journal article" date="2013" name="Genome Announc.">
        <title>Draft Genome Sequence of Rhodococcus rhodnii Strain LMG5362, a Symbiont of Rhodnius prolixus (Hemiptera, Reduviidae, Triatominae), the Principle Vector of Trypanosoma cruzi.</title>
        <authorList>
            <person name="Pachebat J.A."/>
            <person name="van Keulen G."/>
            <person name="Whitten M.M."/>
            <person name="Girdwood S."/>
            <person name="Del Sol R."/>
            <person name="Dyson P.J."/>
            <person name="Facey P.D."/>
        </authorList>
    </citation>
    <scope>NUCLEOTIDE SEQUENCE [LARGE SCALE GENOMIC DNA]</scope>
    <source>
        <strain evidence="8 9">LMG 5362</strain>
    </source>
</reference>
<dbReference type="InterPro" id="IPR002328">
    <property type="entry name" value="ADH_Zn_CS"/>
</dbReference>